<comment type="caution">
    <text evidence="1">The sequence shown here is derived from an EMBL/GenBank/DDBJ whole genome shotgun (WGS) entry which is preliminary data.</text>
</comment>
<proteinExistence type="predicted"/>
<dbReference type="EMBL" id="CM044703">
    <property type="protein sequence ID" value="KAI5670737.1"/>
    <property type="molecule type" value="Genomic_DNA"/>
</dbReference>
<gene>
    <name evidence="1" type="ORF">M9H77_11101</name>
</gene>
<dbReference type="Proteomes" id="UP001060085">
    <property type="component" value="Linkage Group LG03"/>
</dbReference>
<evidence type="ECO:0000313" key="2">
    <source>
        <dbReference type="Proteomes" id="UP001060085"/>
    </source>
</evidence>
<evidence type="ECO:0000313" key="1">
    <source>
        <dbReference type="EMBL" id="KAI5670737.1"/>
    </source>
</evidence>
<reference evidence="2" key="1">
    <citation type="journal article" date="2023" name="Nat. Plants">
        <title>Single-cell RNA sequencing provides a high-resolution roadmap for understanding the multicellular compartmentation of specialized metabolism.</title>
        <authorList>
            <person name="Sun S."/>
            <person name="Shen X."/>
            <person name="Li Y."/>
            <person name="Li Y."/>
            <person name="Wang S."/>
            <person name="Li R."/>
            <person name="Zhang H."/>
            <person name="Shen G."/>
            <person name="Guo B."/>
            <person name="Wei J."/>
            <person name="Xu J."/>
            <person name="St-Pierre B."/>
            <person name="Chen S."/>
            <person name="Sun C."/>
        </authorList>
    </citation>
    <scope>NUCLEOTIDE SEQUENCE [LARGE SCALE GENOMIC DNA]</scope>
</reference>
<keyword evidence="2" id="KW-1185">Reference proteome</keyword>
<accession>A0ACC0BDR9</accession>
<name>A0ACC0BDR9_CATRO</name>
<protein>
    <submittedName>
        <fullName evidence="1">Uncharacterized protein</fullName>
    </submittedName>
</protein>
<organism evidence="1 2">
    <name type="scientific">Catharanthus roseus</name>
    <name type="common">Madagascar periwinkle</name>
    <name type="synonym">Vinca rosea</name>
    <dbReference type="NCBI Taxonomy" id="4058"/>
    <lineage>
        <taxon>Eukaryota</taxon>
        <taxon>Viridiplantae</taxon>
        <taxon>Streptophyta</taxon>
        <taxon>Embryophyta</taxon>
        <taxon>Tracheophyta</taxon>
        <taxon>Spermatophyta</taxon>
        <taxon>Magnoliopsida</taxon>
        <taxon>eudicotyledons</taxon>
        <taxon>Gunneridae</taxon>
        <taxon>Pentapetalae</taxon>
        <taxon>asterids</taxon>
        <taxon>lamiids</taxon>
        <taxon>Gentianales</taxon>
        <taxon>Apocynaceae</taxon>
        <taxon>Rauvolfioideae</taxon>
        <taxon>Vinceae</taxon>
        <taxon>Catharanthinae</taxon>
        <taxon>Catharanthus</taxon>
    </lineage>
</organism>
<sequence>MVSSNNPFTSLQELASKQLLTIPECYCVNHQPPISLDDQNNPNISPIPLLNMATLTSQELFSTCKEWGIFQLVNHGVNSSLIEKLKYEIEKFYKLPIEEKMKYKLRPGEVEGYGQTILRSADQKIDWADRFFMIINPLHLRKSHLLPELPSSLRETLEAYIQETEKLGMNLLKMMGETLRIDKEEIGEMFEDGLETMRMTFYPPCPKPELVMGLTPHSDATGITILLQVNGVEGLQVKKDGVWLPVKILPEALVVNVGDVLEILSNGIFKSIEHRAAVNSEKERMSIAMFYSPKLEVEIGPLSCLIDAENPPLYKRIIMEKYVKDFFTRKLNGKSYLDAMKINN</sequence>